<evidence type="ECO:0000256" key="5">
    <source>
        <dbReference type="ARBA" id="ARBA00023239"/>
    </source>
</evidence>
<dbReference type="Pfam" id="PF00282">
    <property type="entry name" value="Pyridoxal_deC"/>
    <property type="match status" value="1"/>
</dbReference>
<dbReference type="InterPro" id="IPR002129">
    <property type="entry name" value="PyrdxlP-dep_de-COase"/>
</dbReference>
<organism evidence="7 8">
    <name type="scientific">Aureococcus anophagefferens</name>
    <name type="common">Harmful bloom alga</name>
    <dbReference type="NCBI Taxonomy" id="44056"/>
    <lineage>
        <taxon>Eukaryota</taxon>
        <taxon>Sar</taxon>
        <taxon>Stramenopiles</taxon>
        <taxon>Ochrophyta</taxon>
        <taxon>Pelagophyceae</taxon>
        <taxon>Pelagomonadales</taxon>
        <taxon>Pelagomonadaceae</taxon>
        <taxon>Aureococcus</taxon>
    </lineage>
</organism>
<evidence type="ECO:0000313" key="8">
    <source>
        <dbReference type="Proteomes" id="UP001363151"/>
    </source>
</evidence>
<comment type="cofactor">
    <cofactor evidence="1 6">
        <name>pyridoxal 5'-phosphate</name>
        <dbReference type="ChEBI" id="CHEBI:597326"/>
    </cofactor>
</comment>
<reference evidence="7 8" key="1">
    <citation type="submission" date="2024-03" db="EMBL/GenBank/DDBJ databases">
        <title>Aureococcus anophagefferens CCMP1851 and Kratosvirus quantuckense: Draft genome of a second virus-susceptible host strain in the model system.</title>
        <authorList>
            <person name="Chase E."/>
            <person name="Truchon A.R."/>
            <person name="Schepens W."/>
            <person name="Wilhelm S.W."/>
        </authorList>
    </citation>
    <scope>NUCLEOTIDE SEQUENCE [LARGE SCALE GENOMIC DNA]</scope>
    <source>
        <strain evidence="7 8">CCMP1851</strain>
    </source>
</reference>
<gene>
    <name evidence="7" type="primary">GADL1</name>
    <name evidence="7" type="ORF">SO694_00240013</name>
</gene>
<evidence type="ECO:0000256" key="4">
    <source>
        <dbReference type="ARBA" id="ARBA00022898"/>
    </source>
</evidence>
<sequence length="561" mass="59088">MPIAQHSSCNQSEVKWQNKSSASAAGMARKASTLLALANVASALSAVPRSGLSLTKALAPELLDFGEASSRDAADTKVLNFASPSEIEAAFAGAGVPIGLDGAAGHEDGHLLTACRTALEYSVRTRHPLFLNQLYGGVDDAALAGEWLVAACNTNAHTYEVAPVFTLVERAVIKRVGELVGWEGACDGLTTPGGSASNLYGMHMAAHAADPGRRTRGAAGGPALCAFVSADAHYSYLKASRIMGLGDDNLVSVPVDAGGRVRGPALKKAMDDARAAGKTPFFVGSTAGTTVRGAFDDLEEVQAVVDECDEPVWHHVDGSWGGAALWSPALKATWLAGVEKADSMAVNPHKLMNAAISCAVFVTSPARDGALAGTNGAQASYLFQPDKENGDLDTGDKTIQCGRKPDAFKLWLMWKALGDDGMRARVERCVALADHAVEAIKRREADDGALELVMAPHSFTNVLFRVVPKHLRTPRAAGAAAVERSPEDLAALAKAQPFVKSAMQRDGDALIGFQAYGEAQYGNEEINFFRMVVAQGDLLTTELLDHTLDTMVKHADAFEAH</sequence>
<dbReference type="EMBL" id="JBBJCI010000271">
    <property type="protein sequence ID" value="KAK7236638.1"/>
    <property type="molecule type" value="Genomic_DNA"/>
</dbReference>
<dbReference type="InterPro" id="IPR015421">
    <property type="entry name" value="PyrdxlP-dep_Trfase_major"/>
</dbReference>
<accession>A0ABR1FRI8</accession>
<proteinExistence type="inferred from homology"/>
<dbReference type="PANTHER" id="PTHR45677:SF8">
    <property type="entry name" value="CYSTEINE SULFINIC ACID DECARBOXYLASE"/>
    <property type="match status" value="1"/>
</dbReference>
<evidence type="ECO:0000256" key="3">
    <source>
        <dbReference type="ARBA" id="ARBA00022793"/>
    </source>
</evidence>
<comment type="similarity">
    <text evidence="2 6">Belongs to the group II decarboxylase family.</text>
</comment>
<dbReference type="InterPro" id="IPR015424">
    <property type="entry name" value="PyrdxlP-dep_Trfase"/>
</dbReference>
<evidence type="ECO:0000256" key="2">
    <source>
        <dbReference type="ARBA" id="ARBA00009533"/>
    </source>
</evidence>
<keyword evidence="3" id="KW-0210">Decarboxylase</keyword>
<evidence type="ECO:0000256" key="6">
    <source>
        <dbReference type="RuleBase" id="RU000382"/>
    </source>
</evidence>
<dbReference type="SUPFAM" id="SSF53383">
    <property type="entry name" value="PLP-dependent transferases"/>
    <property type="match status" value="1"/>
</dbReference>
<dbReference type="Gene3D" id="3.40.640.10">
    <property type="entry name" value="Type I PLP-dependent aspartate aminotransferase-like (Major domain)"/>
    <property type="match status" value="1"/>
</dbReference>
<dbReference type="Gene3D" id="3.90.1150.170">
    <property type="match status" value="1"/>
</dbReference>
<keyword evidence="4 6" id="KW-0663">Pyridoxal phosphate</keyword>
<comment type="caution">
    <text evidence="7">The sequence shown here is derived from an EMBL/GenBank/DDBJ whole genome shotgun (WGS) entry which is preliminary data.</text>
</comment>
<evidence type="ECO:0000256" key="1">
    <source>
        <dbReference type="ARBA" id="ARBA00001933"/>
    </source>
</evidence>
<name>A0ABR1FRI8_AURAN</name>
<dbReference type="Proteomes" id="UP001363151">
    <property type="component" value="Unassembled WGS sequence"/>
</dbReference>
<evidence type="ECO:0000313" key="7">
    <source>
        <dbReference type="EMBL" id="KAK7236638.1"/>
    </source>
</evidence>
<dbReference type="PANTHER" id="PTHR45677">
    <property type="entry name" value="GLUTAMATE DECARBOXYLASE-RELATED"/>
    <property type="match status" value="1"/>
</dbReference>
<protein>
    <submittedName>
        <fullName evidence="7">Carboxy-lyase</fullName>
    </submittedName>
</protein>
<keyword evidence="8" id="KW-1185">Reference proteome</keyword>
<keyword evidence="5 6" id="KW-0456">Lyase</keyword>